<comment type="caution">
    <text evidence="2">The sequence shown here is derived from an EMBL/GenBank/DDBJ whole genome shotgun (WGS) entry which is preliminary data.</text>
</comment>
<feature type="compositionally biased region" description="Polar residues" evidence="1">
    <location>
        <begin position="37"/>
        <end position="47"/>
    </location>
</feature>
<keyword evidence="3" id="KW-1185">Reference proteome</keyword>
<feature type="compositionally biased region" description="Polar residues" evidence="1">
    <location>
        <begin position="140"/>
        <end position="154"/>
    </location>
</feature>
<evidence type="ECO:0000313" key="2">
    <source>
        <dbReference type="EMBL" id="GMF15930.1"/>
    </source>
</evidence>
<accession>A0A9W6TIM9</accession>
<dbReference type="AlphaFoldDB" id="A0A9W6TIM9"/>
<evidence type="ECO:0000313" key="3">
    <source>
        <dbReference type="Proteomes" id="UP001165083"/>
    </source>
</evidence>
<feature type="region of interest" description="Disordered" evidence="1">
    <location>
        <begin position="75"/>
        <end position="154"/>
    </location>
</feature>
<dbReference type="OrthoDB" id="168267at2759"/>
<feature type="compositionally biased region" description="Basic and acidic residues" evidence="1">
    <location>
        <begin position="106"/>
        <end position="115"/>
    </location>
</feature>
<feature type="region of interest" description="Disordered" evidence="1">
    <location>
        <begin position="175"/>
        <end position="208"/>
    </location>
</feature>
<dbReference type="Proteomes" id="UP001165083">
    <property type="component" value="Unassembled WGS sequence"/>
</dbReference>
<proteinExistence type="predicted"/>
<name>A0A9W6TIM9_9STRA</name>
<sequence length="371" mass="40117">MNSITCIHIQTVGVKREPAKPVEVEGDAAPADPVKVGTTSTALSETARSPGPYRGKCLYQSRKCENERAIKRNGKPHNLCEEHRSKQNQHQRKFDAKKFLRKRRRESLSDEEVKSQTHTMQSHRNEQPATKHHRTEKNEIGSSNHLITNSKNSTPAVAAMRGTYPSVYAADTMPRSPPLVRLPPNQSPHGPMLPPSPAGVHPSSMTSEAYPQGHIAYSDYRSSQPAPHLIHRPYLQQQGTSAPPGYSHSELVAASILAQPQSSLPPPVPAPVSSPVYYKSDLLSAGIPRQAMSTPLVLPPLLVPPAVTMPPSPYNRGMPSSGPRFSHAAVVPAANVPVSPSRSVGSVLPPLVPLGLRRSSTSMPSPNSTSK</sequence>
<organism evidence="2 3">
    <name type="scientific">Phytophthora lilii</name>
    <dbReference type="NCBI Taxonomy" id="2077276"/>
    <lineage>
        <taxon>Eukaryota</taxon>
        <taxon>Sar</taxon>
        <taxon>Stramenopiles</taxon>
        <taxon>Oomycota</taxon>
        <taxon>Peronosporomycetes</taxon>
        <taxon>Peronosporales</taxon>
        <taxon>Peronosporaceae</taxon>
        <taxon>Phytophthora</taxon>
    </lineage>
</organism>
<dbReference type="EMBL" id="BSXW01000235">
    <property type="protein sequence ID" value="GMF15930.1"/>
    <property type="molecule type" value="Genomic_DNA"/>
</dbReference>
<protein>
    <submittedName>
        <fullName evidence="2">Unnamed protein product</fullName>
    </submittedName>
</protein>
<feature type="region of interest" description="Disordered" evidence="1">
    <location>
        <begin position="338"/>
        <end position="371"/>
    </location>
</feature>
<evidence type="ECO:0000256" key="1">
    <source>
        <dbReference type="SAM" id="MobiDB-lite"/>
    </source>
</evidence>
<reference evidence="2" key="1">
    <citation type="submission" date="2023-04" db="EMBL/GenBank/DDBJ databases">
        <title>Phytophthora lilii NBRC 32176.</title>
        <authorList>
            <person name="Ichikawa N."/>
            <person name="Sato H."/>
            <person name="Tonouchi N."/>
        </authorList>
    </citation>
    <scope>NUCLEOTIDE SEQUENCE</scope>
    <source>
        <strain evidence="2">NBRC 32176</strain>
    </source>
</reference>
<feature type="region of interest" description="Disordered" evidence="1">
    <location>
        <begin position="17"/>
        <end position="55"/>
    </location>
</feature>
<gene>
    <name evidence="2" type="ORF">Plil01_000557000</name>
</gene>